<dbReference type="PROSITE" id="PS51257">
    <property type="entry name" value="PROKAR_LIPOPROTEIN"/>
    <property type="match status" value="1"/>
</dbReference>
<keyword evidence="2" id="KW-0732">Signal</keyword>
<dbReference type="Proteomes" id="UP001143486">
    <property type="component" value="Unassembled WGS sequence"/>
</dbReference>
<dbReference type="InterPro" id="IPR013736">
    <property type="entry name" value="Xaa-Pro_dipept_C"/>
</dbReference>
<dbReference type="AlphaFoldDB" id="A0A9W6MPU0"/>
<dbReference type="GO" id="GO:0008239">
    <property type="term" value="F:dipeptidyl-peptidase activity"/>
    <property type="evidence" value="ECO:0007669"/>
    <property type="project" value="InterPro"/>
</dbReference>
<dbReference type="EMBL" id="BSFE01000009">
    <property type="protein sequence ID" value="GLK53291.1"/>
    <property type="molecule type" value="Genomic_DNA"/>
</dbReference>
<dbReference type="Pfam" id="PF02129">
    <property type="entry name" value="Peptidase_S15"/>
    <property type="match status" value="1"/>
</dbReference>
<dbReference type="SMART" id="SM00939">
    <property type="entry name" value="PepX_C"/>
    <property type="match status" value="1"/>
</dbReference>
<reference evidence="4" key="1">
    <citation type="journal article" date="2014" name="Int. J. Syst. Evol. Microbiol.">
        <title>Complete genome sequence of Corynebacterium casei LMG S-19264T (=DSM 44701T), isolated from a smear-ripened cheese.</title>
        <authorList>
            <consortium name="US DOE Joint Genome Institute (JGI-PGF)"/>
            <person name="Walter F."/>
            <person name="Albersmeier A."/>
            <person name="Kalinowski J."/>
            <person name="Ruckert C."/>
        </authorList>
    </citation>
    <scope>NUCLEOTIDE SEQUENCE</scope>
    <source>
        <strain evidence="4">VKM B-1513</strain>
    </source>
</reference>
<dbReference type="InterPro" id="IPR029058">
    <property type="entry name" value="AB_hydrolase_fold"/>
</dbReference>
<evidence type="ECO:0000256" key="1">
    <source>
        <dbReference type="ARBA" id="ARBA00022801"/>
    </source>
</evidence>
<dbReference type="Gene3D" id="1.10.3020.10">
    <property type="entry name" value="alpha-amino acid ester hydrolase ( Helical cap domain)"/>
    <property type="match status" value="1"/>
</dbReference>
<dbReference type="SUPFAM" id="SSF49785">
    <property type="entry name" value="Galactose-binding domain-like"/>
    <property type="match status" value="1"/>
</dbReference>
<feature type="signal peptide" evidence="2">
    <location>
        <begin position="1"/>
        <end position="20"/>
    </location>
</feature>
<organism evidence="4 5">
    <name type="scientific">Maricaulis virginensis</name>
    <dbReference type="NCBI Taxonomy" id="144022"/>
    <lineage>
        <taxon>Bacteria</taxon>
        <taxon>Pseudomonadati</taxon>
        <taxon>Pseudomonadota</taxon>
        <taxon>Alphaproteobacteria</taxon>
        <taxon>Maricaulales</taxon>
        <taxon>Maricaulaceae</taxon>
        <taxon>Maricaulis</taxon>
    </lineage>
</organism>
<proteinExistence type="predicted"/>
<dbReference type="RefSeq" id="WP_271187644.1">
    <property type="nucleotide sequence ID" value="NZ_BSFE01000009.1"/>
</dbReference>
<keyword evidence="1" id="KW-0378">Hydrolase</keyword>
<evidence type="ECO:0000256" key="2">
    <source>
        <dbReference type="SAM" id="SignalP"/>
    </source>
</evidence>
<dbReference type="InterPro" id="IPR005674">
    <property type="entry name" value="CocE/Ser_esterase"/>
</dbReference>
<feature type="chain" id="PRO_5040940385" evidence="2">
    <location>
        <begin position="21"/>
        <end position="622"/>
    </location>
</feature>
<protein>
    <submittedName>
        <fullName evidence="4">Serine esterase</fullName>
    </submittedName>
</protein>
<evidence type="ECO:0000259" key="3">
    <source>
        <dbReference type="SMART" id="SM00939"/>
    </source>
</evidence>
<dbReference type="Pfam" id="PF08530">
    <property type="entry name" value="PepX_C"/>
    <property type="match status" value="1"/>
</dbReference>
<comment type="caution">
    <text evidence="4">The sequence shown here is derived from an EMBL/GenBank/DDBJ whole genome shotgun (WGS) entry which is preliminary data.</text>
</comment>
<gene>
    <name evidence="4" type="ORF">GCM10017621_27990</name>
</gene>
<dbReference type="InterPro" id="IPR008979">
    <property type="entry name" value="Galactose-bd-like_sf"/>
</dbReference>
<name>A0A9W6MPU0_9PROT</name>
<dbReference type="SUPFAM" id="SSF53474">
    <property type="entry name" value="alpha/beta-Hydrolases"/>
    <property type="match status" value="1"/>
</dbReference>
<dbReference type="Gene3D" id="2.60.120.260">
    <property type="entry name" value="Galactose-binding domain-like"/>
    <property type="match status" value="1"/>
</dbReference>
<dbReference type="Gene3D" id="3.40.50.1820">
    <property type="entry name" value="alpha/beta hydrolase"/>
    <property type="match status" value="1"/>
</dbReference>
<sequence length="622" mass="67999">MPSHLRTRRTSGLLAGTALALLLAACSPGTGLTGEGAHEDTQPAAEAGVRHSDRSYYVEMADGVRVAMSLYYPGGAEPETPRPTILVQTRYGREGMIRSFERFVEAGYVLASVDTRGSTSSFGPRRVDIGPAEIADMDVLIGHIAAQPWSDGNVFAQGTSYMADTADIATSRPAPALKGAIIREVDFDVFLQLFFPGGVANEWFLQNWGGATKMADEGRSPRPGEDYDCLARAEDCAPLWPILAPVDGDDDYALLREALAGRQRWAPDDYAQMEFHDDAGLNGYVFFQSAPAAHLDGIRREATPAQVWGSWVDGGTAEAALARWRSAPDVPMEIWLTGNDHSNRVLADPFLPDVETPRPGPDNQFAVMDGFYSRIMDSGYDDRIIHYYVMGAGEYRETADWPPEGVAETDFFLAAGNTLSTARPDETGVDVYHVDFTAQTGDRTRWSTQFGTAPAYSDRRGEDGKLIVFDTAAFEADMEVAGTPVIELYVATATDDPVFHVYLEDVAPDGRVTYLTEGQFRAIQRAPADPQTLPYDMGPAPHSYRREDALPVVPGEQMTVEFALFPVAARIEAGHRLRVAIAGTDASYFRRYSNGEDEVFEIARGGEAASRVSVPMRPWSDE</sequence>
<dbReference type="InterPro" id="IPR000383">
    <property type="entry name" value="Xaa-Pro-like_dom"/>
</dbReference>
<evidence type="ECO:0000313" key="5">
    <source>
        <dbReference type="Proteomes" id="UP001143486"/>
    </source>
</evidence>
<accession>A0A9W6MPU0</accession>
<dbReference type="NCBIfam" id="TIGR00976">
    <property type="entry name" value="CocE_NonD"/>
    <property type="match status" value="1"/>
</dbReference>
<evidence type="ECO:0000313" key="4">
    <source>
        <dbReference type="EMBL" id="GLK53291.1"/>
    </source>
</evidence>
<reference evidence="4" key="2">
    <citation type="submission" date="2023-01" db="EMBL/GenBank/DDBJ databases">
        <authorList>
            <person name="Sun Q."/>
            <person name="Evtushenko L."/>
        </authorList>
    </citation>
    <scope>NUCLEOTIDE SEQUENCE</scope>
    <source>
        <strain evidence="4">VKM B-1513</strain>
    </source>
</reference>
<feature type="domain" description="Xaa-Pro dipeptidyl-peptidase C-terminal" evidence="3">
    <location>
        <begin position="379"/>
        <end position="613"/>
    </location>
</feature>
<keyword evidence="5" id="KW-1185">Reference proteome</keyword>